<name>W4HH03_9RHOB</name>
<dbReference type="PATRIC" id="fig|1317118.6.peg.3522"/>
<dbReference type="STRING" id="1379903.ATO8_17110"/>
<evidence type="ECO:0000313" key="2">
    <source>
        <dbReference type="EMBL" id="ETW11411.1"/>
    </source>
</evidence>
<dbReference type="NCBIfam" id="TIGR03453">
    <property type="entry name" value="partition_RepA"/>
    <property type="match status" value="1"/>
</dbReference>
<feature type="domain" description="AAA" evidence="1">
    <location>
        <begin position="112"/>
        <end position="292"/>
    </location>
</feature>
<comment type="caution">
    <text evidence="2">The sequence shown here is derived from an EMBL/GenBank/DDBJ whole genome shotgun (WGS) entry which is preliminary data.</text>
</comment>
<dbReference type="SUPFAM" id="SSF52540">
    <property type="entry name" value="P-loop containing nucleoside triphosphate hydrolases"/>
    <property type="match status" value="1"/>
</dbReference>
<dbReference type="Pfam" id="PF13614">
    <property type="entry name" value="AAA_31"/>
    <property type="match status" value="1"/>
</dbReference>
<dbReference type="EMBL" id="AQQW01000012">
    <property type="protein sequence ID" value="ETW11411.1"/>
    <property type="molecule type" value="Genomic_DNA"/>
</dbReference>
<dbReference type="Proteomes" id="UP000019063">
    <property type="component" value="Unassembled WGS sequence"/>
</dbReference>
<dbReference type="InterPro" id="IPR027417">
    <property type="entry name" value="P-loop_NTPase"/>
</dbReference>
<accession>W4HH03</accession>
<evidence type="ECO:0000313" key="3">
    <source>
        <dbReference type="Proteomes" id="UP000019063"/>
    </source>
</evidence>
<evidence type="ECO:0000259" key="1">
    <source>
        <dbReference type="Pfam" id="PF13614"/>
    </source>
</evidence>
<dbReference type="AlphaFoldDB" id="W4HH03"/>
<dbReference type="PANTHER" id="PTHR13696">
    <property type="entry name" value="P-LOOP CONTAINING NUCLEOSIDE TRIPHOSPHATE HYDROLASE"/>
    <property type="match status" value="1"/>
</dbReference>
<dbReference type="eggNOG" id="COG0789">
    <property type="taxonomic scope" value="Bacteria"/>
</dbReference>
<organism evidence="2 3">
    <name type="scientific">Roseivivax marinus</name>
    <dbReference type="NCBI Taxonomy" id="1379903"/>
    <lineage>
        <taxon>Bacteria</taxon>
        <taxon>Pseudomonadati</taxon>
        <taxon>Pseudomonadota</taxon>
        <taxon>Alphaproteobacteria</taxon>
        <taxon>Rhodobacterales</taxon>
        <taxon>Roseobacteraceae</taxon>
        <taxon>Roseivivax</taxon>
    </lineage>
</organism>
<dbReference type="Gene3D" id="3.40.50.300">
    <property type="entry name" value="P-loop containing nucleotide triphosphate hydrolases"/>
    <property type="match status" value="1"/>
</dbReference>
<dbReference type="InterPro" id="IPR017818">
    <property type="entry name" value="Plasmid_partition_RepA"/>
</dbReference>
<dbReference type="InterPro" id="IPR025669">
    <property type="entry name" value="AAA_dom"/>
</dbReference>
<keyword evidence="3" id="KW-1185">Reference proteome</keyword>
<protein>
    <submittedName>
        <fullName evidence="2">Plasmid partitioning protein RepA-8</fullName>
    </submittedName>
</protein>
<dbReference type="CDD" id="cd02042">
    <property type="entry name" value="ParAB_family"/>
    <property type="match status" value="1"/>
</dbReference>
<dbReference type="eggNOG" id="COG1192">
    <property type="taxonomic scope" value="Bacteria"/>
</dbReference>
<dbReference type="InterPro" id="IPR050678">
    <property type="entry name" value="DNA_Partitioning_ATPase"/>
</dbReference>
<dbReference type="PANTHER" id="PTHR13696:SF52">
    <property type="entry name" value="PARA FAMILY PROTEIN CT_582"/>
    <property type="match status" value="1"/>
</dbReference>
<dbReference type="RefSeq" id="WP_043846296.1">
    <property type="nucleotide sequence ID" value="NZ_AQQW01000012.1"/>
</dbReference>
<proteinExistence type="predicted"/>
<gene>
    <name evidence="2" type="ORF">ATO8_17110</name>
</gene>
<sequence>MSELLLHDRIRRNAEDLSDALDSMMQSFFSPDETKILRSFSSPEVAELLGVSQGYLRKAHFENRIPNVPTGPGNKRVYTAEQIWEIRQALAAGSKRPQQLLPGRREGDRLQVWSFCNFKGGSAKTTTAIHVAQRLALRGYRVLALDADPQASLTTFFGFRPEVDFPESGTIYDAIRYTDPETRSGPVPLSDVIRKTYFHNLDLAPGGLLLAEFEHETPQALSRMEQPVFFERISHALGEIEANYDVVIVDCPPQLGYVTLSALCASTSMIMTIIPDRIDIASAAQFLKMASSLLEVLAKSGGVTQYDNLCFLLSRFDTSIATQKDLALYLRTLFGDQVMQSEFLKSSAVSDAGIAQKTIYEVAGRDMNRRTHGRLLESVNSVCTEIEGMIQKAWGREA</sequence>
<reference evidence="2 3" key="1">
    <citation type="journal article" date="2014" name="Antonie Van Leeuwenhoek">
        <title>Roseivivax atlanticus sp. nov., isolated from surface seawater of the Atlantic Ocean.</title>
        <authorList>
            <person name="Li G."/>
            <person name="Lai Q."/>
            <person name="Liu X."/>
            <person name="Sun F."/>
            <person name="Shao Z."/>
        </authorList>
    </citation>
    <scope>NUCLEOTIDE SEQUENCE [LARGE SCALE GENOMIC DNA]</scope>
    <source>
        <strain evidence="2 3">22II-s10s</strain>
    </source>
</reference>